<comment type="caution">
    <text evidence="4">The sequence shown here is derived from an EMBL/GenBank/DDBJ whole genome shotgun (WGS) entry which is preliminary data.</text>
</comment>
<keyword evidence="2" id="KW-0804">Transcription</keyword>
<dbReference type="InterPro" id="IPR006111">
    <property type="entry name" value="Rpo6/Rpb6"/>
</dbReference>
<dbReference type="PANTHER" id="PTHR47227:SF5">
    <property type="entry name" value="DNA-DIRECTED RNA POLYMERASES I, II, AND III SUBUNIT RPABC2"/>
    <property type="match status" value="1"/>
</dbReference>
<protein>
    <submittedName>
        <fullName evidence="4">Uncharacterized protein</fullName>
    </submittedName>
</protein>
<dbReference type="SUPFAM" id="SSF63562">
    <property type="entry name" value="RPB6/omega subunit-like"/>
    <property type="match status" value="1"/>
</dbReference>
<dbReference type="InterPro" id="IPR006110">
    <property type="entry name" value="Pol_omega/Rpo6/RPB6"/>
</dbReference>
<dbReference type="PANTHER" id="PTHR47227">
    <property type="entry name" value="DNA-DIRECTED RNA POLYMERASE SUBUNIT K"/>
    <property type="match status" value="1"/>
</dbReference>
<dbReference type="NCBIfam" id="NF002208">
    <property type="entry name" value="PRK01099.1-3"/>
    <property type="match status" value="1"/>
</dbReference>
<feature type="compositionally biased region" description="Basic and acidic residues" evidence="3">
    <location>
        <begin position="105"/>
        <end position="117"/>
    </location>
</feature>
<dbReference type="GO" id="GO:0005665">
    <property type="term" value="C:RNA polymerase II, core complex"/>
    <property type="evidence" value="ECO:0007669"/>
    <property type="project" value="TreeGrafter"/>
</dbReference>
<dbReference type="InterPro" id="IPR020708">
    <property type="entry name" value="DNA-dir_RNA_polK_14-18kDa_CS"/>
</dbReference>
<feature type="compositionally biased region" description="Acidic residues" evidence="3">
    <location>
        <begin position="9"/>
        <end position="40"/>
    </location>
</feature>
<evidence type="ECO:0000256" key="3">
    <source>
        <dbReference type="SAM" id="MobiDB-lite"/>
    </source>
</evidence>
<reference evidence="4" key="1">
    <citation type="submission" date="2021-03" db="EMBL/GenBank/DDBJ databases">
        <title>Comparative genomics and phylogenomic investigation of the class Geoglossomycetes provide insights into ecological specialization and systematics.</title>
        <authorList>
            <person name="Melie T."/>
            <person name="Pirro S."/>
            <person name="Miller A.N."/>
            <person name="Quandt A."/>
        </authorList>
    </citation>
    <scope>NUCLEOTIDE SEQUENCE</scope>
    <source>
        <strain evidence="4">CAQ_001_2017</strain>
    </source>
</reference>
<dbReference type="PROSITE" id="PS01111">
    <property type="entry name" value="RNA_POL_K_14KD"/>
    <property type="match status" value="1"/>
</dbReference>
<sequence>MSDYGGDGGGDDYEDPYEPAYDEGDDFEPPDTLPQDDENPDFSRVGPARENGFVDPADASAADTDLYGTEDPDAKRPRAATGAANGDHNVVVSGDADAAARAKQGKKDGSRAPAVKDKKIADDKRSTTPYMTKYERARVLGTRALQISMNAPVLVDLEGETDPLQIAIKELREKKIPLVVRRYLPDGWFVFPTCLTPSSLAASSLT</sequence>
<organism evidence="4 5">
    <name type="scientific">Trichoglossum hirsutum</name>
    <dbReference type="NCBI Taxonomy" id="265104"/>
    <lineage>
        <taxon>Eukaryota</taxon>
        <taxon>Fungi</taxon>
        <taxon>Dikarya</taxon>
        <taxon>Ascomycota</taxon>
        <taxon>Pezizomycotina</taxon>
        <taxon>Geoglossomycetes</taxon>
        <taxon>Geoglossales</taxon>
        <taxon>Geoglossaceae</taxon>
        <taxon>Trichoglossum</taxon>
    </lineage>
</organism>
<dbReference type="GO" id="GO:0003899">
    <property type="term" value="F:DNA-directed RNA polymerase activity"/>
    <property type="evidence" value="ECO:0007669"/>
    <property type="project" value="InterPro"/>
</dbReference>
<keyword evidence="5" id="KW-1185">Reference proteome</keyword>
<dbReference type="GO" id="GO:0006366">
    <property type="term" value="P:transcription by RNA polymerase II"/>
    <property type="evidence" value="ECO:0007669"/>
    <property type="project" value="TreeGrafter"/>
</dbReference>
<proteinExistence type="inferred from homology"/>
<gene>
    <name evidence="4" type="ORF">GP486_001614</name>
</gene>
<keyword evidence="1" id="KW-0240">DNA-directed RNA polymerase</keyword>
<dbReference type="EMBL" id="JAGHQM010000150">
    <property type="protein sequence ID" value="KAH0564999.1"/>
    <property type="molecule type" value="Genomic_DNA"/>
</dbReference>
<accession>A0A9P8LGU8</accession>
<dbReference type="GO" id="GO:0005736">
    <property type="term" value="C:RNA polymerase I complex"/>
    <property type="evidence" value="ECO:0007669"/>
    <property type="project" value="TreeGrafter"/>
</dbReference>
<evidence type="ECO:0000313" key="4">
    <source>
        <dbReference type="EMBL" id="KAH0564999.1"/>
    </source>
</evidence>
<feature type="region of interest" description="Disordered" evidence="3">
    <location>
        <begin position="1"/>
        <end position="117"/>
    </location>
</feature>
<dbReference type="Proteomes" id="UP000750711">
    <property type="component" value="Unassembled WGS sequence"/>
</dbReference>
<dbReference type="GO" id="GO:0042797">
    <property type="term" value="P:tRNA transcription by RNA polymerase III"/>
    <property type="evidence" value="ECO:0007669"/>
    <property type="project" value="TreeGrafter"/>
</dbReference>
<dbReference type="AlphaFoldDB" id="A0A9P8LGU8"/>
<dbReference type="InterPro" id="IPR036161">
    <property type="entry name" value="RPB6/omega-like_sf"/>
</dbReference>
<dbReference type="GO" id="GO:0005666">
    <property type="term" value="C:RNA polymerase III complex"/>
    <property type="evidence" value="ECO:0007669"/>
    <property type="project" value="TreeGrafter"/>
</dbReference>
<dbReference type="Pfam" id="PF01192">
    <property type="entry name" value="RNA_pol_Rpb6"/>
    <property type="match status" value="1"/>
</dbReference>
<dbReference type="HAMAP" id="MF_00192">
    <property type="entry name" value="RNApol_arch_Rpo6"/>
    <property type="match status" value="1"/>
</dbReference>
<name>A0A9P8LGU8_9PEZI</name>
<evidence type="ECO:0000256" key="2">
    <source>
        <dbReference type="ARBA" id="ARBA00023163"/>
    </source>
</evidence>
<dbReference type="Gene3D" id="3.90.940.10">
    <property type="match status" value="1"/>
</dbReference>
<evidence type="ECO:0000313" key="5">
    <source>
        <dbReference type="Proteomes" id="UP000750711"/>
    </source>
</evidence>
<dbReference type="GO" id="GO:0003677">
    <property type="term" value="F:DNA binding"/>
    <property type="evidence" value="ECO:0007669"/>
    <property type="project" value="InterPro"/>
</dbReference>
<dbReference type="SMART" id="SM01409">
    <property type="entry name" value="RNA_pol_Rpb6"/>
    <property type="match status" value="1"/>
</dbReference>
<evidence type="ECO:0000256" key="1">
    <source>
        <dbReference type="ARBA" id="ARBA00022478"/>
    </source>
</evidence>
<dbReference type="GO" id="GO:0006360">
    <property type="term" value="P:transcription by RNA polymerase I"/>
    <property type="evidence" value="ECO:0007669"/>
    <property type="project" value="TreeGrafter"/>
</dbReference>